<dbReference type="SMART" id="SM00054">
    <property type="entry name" value="EFh"/>
    <property type="match status" value="3"/>
</dbReference>
<protein>
    <recommendedName>
        <fullName evidence="16">EF-hand domain-containing protein</fullName>
    </recommendedName>
</protein>
<dbReference type="Gene3D" id="1.10.238.10">
    <property type="entry name" value="EF-hand"/>
    <property type="match status" value="1"/>
</dbReference>
<evidence type="ECO:0000256" key="11">
    <source>
        <dbReference type="ARBA" id="ARBA00023209"/>
    </source>
</evidence>
<comment type="similarity">
    <text evidence="3">Belongs to the 1-acyl-sn-glycerol-3-phosphate acyltransferase family.</text>
</comment>
<dbReference type="UniPathway" id="UPA00085"/>
<dbReference type="KEGG" id="ehx:EMIHUDRAFT_237284"/>
<dbReference type="PaxDb" id="2903-EOD26004"/>
<organism evidence="17 18">
    <name type="scientific">Emiliania huxleyi (strain CCMP1516)</name>
    <dbReference type="NCBI Taxonomy" id="280463"/>
    <lineage>
        <taxon>Eukaryota</taxon>
        <taxon>Haptista</taxon>
        <taxon>Haptophyta</taxon>
        <taxon>Prymnesiophyceae</taxon>
        <taxon>Isochrysidales</taxon>
        <taxon>Noelaerhabdaceae</taxon>
        <taxon>Emiliania</taxon>
    </lineage>
</organism>
<comment type="subcellular location">
    <subcellularLocation>
        <location evidence="1">Membrane</location>
    </subcellularLocation>
</comment>
<evidence type="ECO:0000256" key="1">
    <source>
        <dbReference type="ARBA" id="ARBA00004370"/>
    </source>
</evidence>
<dbReference type="PROSITE" id="PS50222">
    <property type="entry name" value="EF_HAND_2"/>
    <property type="match status" value="2"/>
</dbReference>
<keyword evidence="13" id="KW-0012">Acyltransferase</keyword>
<dbReference type="PROSITE" id="PS00018">
    <property type="entry name" value="EF_HAND_1"/>
    <property type="match status" value="2"/>
</dbReference>
<dbReference type="InterPro" id="IPR045252">
    <property type="entry name" value="LPCAT1-like"/>
</dbReference>
<evidence type="ECO:0000256" key="12">
    <source>
        <dbReference type="ARBA" id="ARBA00023264"/>
    </source>
</evidence>
<dbReference type="EnsemblProtists" id="EOD26004">
    <property type="protein sequence ID" value="EOD26004"/>
    <property type="gene ID" value="EMIHUDRAFT_237284"/>
</dbReference>
<dbReference type="HOGENOM" id="CLU_423617_0_0_1"/>
<reference evidence="18" key="1">
    <citation type="journal article" date="2013" name="Nature">
        <title>Pan genome of the phytoplankton Emiliania underpins its global distribution.</title>
        <authorList>
            <person name="Read B.A."/>
            <person name="Kegel J."/>
            <person name="Klute M.J."/>
            <person name="Kuo A."/>
            <person name="Lefebvre S.C."/>
            <person name="Maumus F."/>
            <person name="Mayer C."/>
            <person name="Miller J."/>
            <person name="Monier A."/>
            <person name="Salamov A."/>
            <person name="Young J."/>
            <person name="Aguilar M."/>
            <person name="Claverie J.M."/>
            <person name="Frickenhaus S."/>
            <person name="Gonzalez K."/>
            <person name="Herman E.K."/>
            <person name="Lin Y.C."/>
            <person name="Napier J."/>
            <person name="Ogata H."/>
            <person name="Sarno A.F."/>
            <person name="Shmutz J."/>
            <person name="Schroeder D."/>
            <person name="de Vargas C."/>
            <person name="Verret F."/>
            <person name="von Dassow P."/>
            <person name="Valentin K."/>
            <person name="Van de Peer Y."/>
            <person name="Wheeler G."/>
            <person name="Dacks J.B."/>
            <person name="Delwiche C.F."/>
            <person name="Dyhrman S.T."/>
            <person name="Glockner G."/>
            <person name="John U."/>
            <person name="Richards T."/>
            <person name="Worden A.Z."/>
            <person name="Zhang X."/>
            <person name="Grigoriev I.V."/>
            <person name="Allen A.E."/>
            <person name="Bidle K."/>
            <person name="Borodovsky M."/>
            <person name="Bowler C."/>
            <person name="Brownlee C."/>
            <person name="Cock J.M."/>
            <person name="Elias M."/>
            <person name="Gladyshev V.N."/>
            <person name="Groth M."/>
            <person name="Guda C."/>
            <person name="Hadaegh A."/>
            <person name="Iglesias-Rodriguez M.D."/>
            <person name="Jenkins J."/>
            <person name="Jones B.M."/>
            <person name="Lawson T."/>
            <person name="Leese F."/>
            <person name="Lindquist E."/>
            <person name="Lobanov A."/>
            <person name="Lomsadze A."/>
            <person name="Malik S.B."/>
            <person name="Marsh M.E."/>
            <person name="Mackinder L."/>
            <person name="Mock T."/>
            <person name="Mueller-Roeber B."/>
            <person name="Pagarete A."/>
            <person name="Parker M."/>
            <person name="Probert I."/>
            <person name="Quesneville H."/>
            <person name="Raines C."/>
            <person name="Rensing S.A."/>
            <person name="Riano-Pachon D.M."/>
            <person name="Richier S."/>
            <person name="Rokitta S."/>
            <person name="Shiraiwa Y."/>
            <person name="Soanes D.M."/>
            <person name="van der Giezen M."/>
            <person name="Wahlund T.M."/>
            <person name="Williams B."/>
            <person name="Wilson W."/>
            <person name="Wolfe G."/>
            <person name="Wurch L.L."/>
        </authorList>
    </citation>
    <scope>NUCLEOTIDE SEQUENCE</scope>
</reference>
<dbReference type="Pfam" id="PF13833">
    <property type="entry name" value="EF-hand_8"/>
    <property type="match status" value="1"/>
</dbReference>
<keyword evidence="9" id="KW-0443">Lipid metabolism</keyword>
<dbReference type="PANTHER" id="PTHR23063:SF52">
    <property type="entry name" value="LYSOPHOSPHATIDYLCHOLINE ACYLTRANSFERASE"/>
    <property type="match status" value="1"/>
</dbReference>
<dbReference type="GO" id="GO:0008374">
    <property type="term" value="F:O-acyltransferase activity"/>
    <property type="evidence" value="ECO:0007669"/>
    <property type="project" value="InterPro"/>
</dbReference>
<keyword evidence="10 15" id="KW-0472">Membrane</keyword>
<evidence type="ECO:0000313" key="18">
    <source>
        <dbReference type="Proteomes" id="UP000013827"/>
    </source>
</evidence>
<keyword evidence="11" id="KW-0594">Phospholipid biosynthesis</keyword>
<evidence type="ECO:0000256" key="9">
    <source>
        <dbReference type="ARBA" id="ARBA00023098"/>
    </source>
</evidence>
<dbReference type="PANTHER" id="PTHR23063">
    <property type="entry name" value="PHOSPHOLIPID ACYLTRANSFERASE"/>
    <property type="match status" value="1"/>
</dbReference>
<dbReference type="SUPFAM" id="SSF47473">
    <property type="entry name" value="EF-hand"/>
    <property type="match status" value="1"/>
</dbReference>
<evidence type="ECO:0000256" key="5">
    <source>
        <dbReference type="ARBA" id="ARBA00022679"/>
    </source>
</evidence>
<dbReference type="InterPro" id="IPR002048">
    <property type="entry name" value="EF_hand_dom"/>
</dbReference>
<evidence type="ECO:0000313" key="17">
    <source>
        <dbReference type="EnsemblProtists" id="EOD26004"/>
    </source>
</evidence>
<dbReference type="GO" id="GO:0042171">
    <property type="term" value="F:lysophosphatidic acid acyltransferase activity"/>
    <property type="evidence" value="ECO:0007669"/>
    <property type="project" value="TreeGrafter"/>
</dbReference>
<feature type="domain" description="EF-hand" evidence="16">
    <location>
        <begin position="442"/>
        <end position="477"/>
    </location>
</feature>
<dbReference type="Pfam" id="PF13499">
    <property type="entry name" value="EF-hand_7"/>
    <property type="match status" value="1"/>
</dbReference>
<dbReference type="eggNOG" id="KOG4666">
    <property type="taxonomic scope" value="Eukaryota"/>
</dbReference>
<dbReference type="AlphaFoldDB" id="A0A0D3JR69"/>
<evidence type="ECO:0000256" key="15">
    <source>
        <dbReference type="SAM" id="Phobius"/>
    </source>
</evidence>
<sequence>MSPTVGRQPSHILERVPRVVNPFGLRPFAPGMCGHAGMALTAVSLFPIRLIVLIVAVLIAGALAVLATIGADGSKPLNAARRLLLHPIQWLARVALWCLGYWRIPVTRPDAVQGVKTPRVLVSAPHYSLIDVFFWTYYEMPMTLSHHGVASIPIVGRIARAMETIFVDRRTAEARAEAANTIKRRCLEPGWPRLLVFPEGTVTNGSALIQFRPGAFAVGEAVQPVILRYGTRPLDVSGAVRGYEVFLYAMLQPANSLSVEFLSPAVPSQAELSDPRLFAGNVRAAMAAALGVPCTNHSYEDAWLAAVAHEGGREVAQTFEVKSLAPLLQLDADGLVELLRRFHRLDSNGSGRLEYEEFVDALDLAGAAPGYARRLFRLFDTDESGSLSFAELTQGLAPLDRLKLAFITCDLDAEGGVTLSSLRRVVAYAAERQRASTGRAPIDAERLEAAFAASDRDGDRALDFNEFCSLVEANAELLGIASEMARGRLEGSALSRFVEEAREMKEVRRSRSKQQMRSDKGGNGKAAAGGYMRLEGEEDGG</sequence>
<evidence type="ECO:0000256" key="6">
    <source>
        <dbReference type="ARBA" id="ARBA00022692"/>
    </source>
</evidence>
<dbReference type="STRING" id="2903.R1EYU1"/>
<proteinExistence type="inferred from homology"/>
<evidence type="ECO:0000256" key="8">
    <source>
        <dbReference type="ARBA" id="ARBA00022989"/>
    </source>
</evidence>
<name>A0A0D3JR69_EMIH1</name>
<dbReference type="SMART" id="SM00563">
    <property type="entry name" value="PlsC"/>
    <property type="match status" value="1"/>
</dbReference>
<dbReference type="RefSeq" id="XP_005778433.1">
    <property type="nucleotide sequence ID" value="XM_005778376.1"/>
</dbReference>
<evidence type="ECO:0000256" key="10">
    <source>
        <dbReference type="ARBA" id="ARBA00023136"/>
    </source>
</evidence>
<dbReference type="GO" id="GO:0016020">
    <property type="term" value="C:membrane"/>
    <property type="evidence" value="ECO:0007669"/>
    <property type="project" value="UniProtKB-SubCell"/>
</dbReference>
<keyword evidence="7" id="KW-0106">Calcium</keyword>
<dbReference type="InterPro" id="IPR002123">
    <property type="entry name" value="Plipid/glycerol_acylTrfase"/>
</dbReference>
<dbReference type="GO" id="GO:0005509">
    <property type="term" value="F:calcium ion binding"/>
    <property type="evidence" value="ECO:0007669"/>
    <property type="project" value="InterPro"/>
</dbReference>
<evidence type="ECO:0000256" key="13">
    <source>
        <dbReference type="ARBA" id="ARBA00023315"/>
    </source>
</evidence>
<keyword evidence="18" id="KW-1185">Reference proteome</keyword>
<feature type="transmembrane region" description="Helical" evidence="15">
    <location>
        <begin position="48"/>
        <end position="71"/>
    </location>
</feature>
<keyword evidence="6 15" id="KW-0812">Transmembrane</keyword>
<evidence type="ECO:0000256" key="4">
    <source>
        <dbReference type="ARBA" id="ARBA00022516"/>
    </source>
</evidence>
<dbReference type="SUPFAM" id="SSF69593">
    <property type="entry name" value="Glycerol-3-phosphate (1)-acyltransferase"/>
    <property type="match status" value="1"/>
</dbReference>
<comment type="pathway">
    <text evidence="2">Lipid metabolism; phospholipid metabolism.</text>
</comment>
<keyword evidence="12" id="KW-1208">Phospholipid metabolism</keyword>
<evidence type="ECO:0000256" key="3">
    <source>
        <dbReference type="ARBA" id="ARBA00008655"/>
    </source>
</evidence>
<dbReference type="GeneID" id="17271548"/>
<evidence type="ECO:0000259" key="16">
    <source>
        <dbReference type="PROSITE" id="PS50222"/>
    </source>
</evidence>
<feature type="region of interest" description="Disordered" evidence="14">
    <location>
        <begin position="505"/>
        <end position="541"/>
    </location>
</feature>
<dbReference type="Proteomes" id="UP000013827">
    <property type="component" value="Unassembled WGS sequence"/>
</dbReference>
<dbReference type="OMA" id="FLYHKSE"/>
<dbReference type="InterPro" id="IPR018247">
    <property type="entry name" value="EF_Hand_1_Ca_BS"/>
</dbReference>
<dbReference type="GO" id="GO:0008654">
    <property type="term" value="P:phospholipid biosynthetic process"/>
    <property type="evidence" value="ECO:0007669"/>
    <property type="project" value="UniProtKB-KW"/>
</dbReference>
<accession>A0A0D3JR69</accession>
<dbReference type="GO" id="GO:0005783">
    <property type="term" value="C:endoplasmic reticulum"/>
    <property type="evidence" value="ECO:0007669"/>
    <property type="project" value="TreeGrafter"/>
</dbReference>
<evidence type="ECO:0000256" key="14">
    <source>
        <dbReference type="SAM" id="MobiDB-lite"/>
    </source>
</evidence>
<keyword evidence="4" id="KW-0444">Lipid biosynthesis</keyword>
<evidence type="ECO:0000256" key="7">
    <source>
        <dbReference type="ARBA" id="ARBA00022837"/>
    </source>
</evidence>
<dbReference type="InterPro" id="IPR011992">
    <property type="entry name" value="EF-hand-dom_pair"/>
</dbReference>
<feature type="domain" description="EF-hand" evidence="16">
    <location>
        <begin position="367"/>
        <end position="402"/>
    </location>
</feature>
<dbReference type="CDD" id="cd07991">
    <property type="entry name" value="LPLAT_LPCAT1-like"/>
    <property type="match status" value="1"/>
</dbReference>
<reference evidence="17" key="2">
    <citation type="submission" date="2024-10" db="UniProtKB">
        <authorList>
            <consortium name="EnsemblProtists"/>
        </authorList>
    </citation>
    <scope>IDENTIFICATION</scope>
</reference>
<dbReference type="Pfam" id="PF01553">
    <property type="entry name" value="Acyltransferase"/>
    <property type="match status" value="1"/>
</dbReference>
<keyword evidence="8 15" id="KW-1133">Transmembrane helix</keyword>
<keyword evidence="5" id="KW-0808">Transferase</keyword>
<evidence type="ECO:0000256" key="2">
    <source>
        <dbReference type="ARBA" id="ARBA00005074"/>
    </source>
</evidence>